<dbReference type="AlphaFoldDB" id="A0A0D3GE93"/>
<dbReference type="STRING" id="65489.A0A0D3GE93"/>
<dbReference type="SMART" id="SM00385">
    <property type="entry name" value="CYCLIN"/>
    <property type="match status" value="2"/>
</dbReference>
<dbReference type="EnsemblPlants" id="OBART06G07470.1">
    <property type="protein sequence ID" value="OBART06G07470.1"/>
    <property type="gene ID" value="OBART06G07470"/>
</dbReference>
<keyword evidence="2" id="KW-0132">Cell division</keyword>
<dbReference type="eggNOG" id="KOG0656">
    <property type="taxonomic scope" value="Eukaryota"/>
</dbReference>
<name>A0A0D3GE93_9ORYZ</name>
<dbReference type="InterPro" id="IPR006671">
    <property type="entry name" value="Cyclin_N"/>
</dbReference>
<dbReference type="PaxDb" id="65489-OBART06G07470.1"/>
<dbReference type="PANTHER" id="PTHR10177">
    <property type="entry name" value="CYCLINS"/>
    <property type="match status" value="1"/>
</dbReference>
<evidence type="ECO:0000256" key="3">
    <source>
        <dbReference type="ARBA" id="ARBA00023127"/>
    </source>
</evidence>
<proteinExistence type="inferred from homology"/>
<dbReference type="InterPro" id="IPR013763">
    <property type="entry name" value="Cyclin-like_dom"/>
</dbReference>
<evidence type="ECO:0000313" key="9">
    <source>
        <dbReference type="Proteomes" id="UP000026960"/>
    </source>
</evidence>
<dbReference type="InterPro" id="IPR039361">
    <property type="entry name" value="Cyclin"/>
</dbReference>
<keyword evidence="3 5" id="KW-0195">Cyclin</keyword>
<comment type="similarity">
    <text evidence="1">Belongs to the cyclin family. Cyclin D subfamily.</text>
</comment>
<evidence type="ECO:0000256" key="4">
    <source>
        <dbReference type="ARBA" id="ARBA00023306"/>
    </source>
</evidence>
<dbReference type="InterPro" id="IPR036915">
    <property type="entry name" value="Cyclin-like_sf"/>
</dbReference>
<feature type="domain" description="Cyclin-like" evidence="6">
    <location>
        <begin position="95"/>
        <end position="183"/>
    </location>
</feature>
<dbReference type="HOGENOM" id="CLU_048040_1_1_1"/>
<keyword evidence="4" id="KW-0131">Cell cycle</keyword>
<dbReference type="FunFam" id="1.10.472.10:FF:000040">
    <property type="entry name" value="D6-type cyclin"/>
    <property type="match status" value="1"/>
</dbReference>
<dbReference type="Pfam" id="PF02984">
    <property type="entry name" value="Cyclin_C"/>
    <property type="match status" value="1"/>
</dbReference>
<dbReference type="GO" id="GO:0051301">
    <property type="term" value="P:cell division"/>
    <property type="evidence" value="ECO:0007669"/>
    <property type="project" value="UniProtKB-KW"/>
</dbReference>
<dbReference type="Gramene" id="OBART06G07470.1">
    <property type="protein sequence ID" value="OBART06G07470.1"/>
    <property type="gene ID" value="OBART06G07470"/>
</dbReference>
<dbReference type="Gene3D" id="1.10.472.10">
    <property type="entry name" value="Cyclin-like"/>
    <property type="match status" value="2"/>
</dbReference>
<evidence type="ECO:0000256" key="2">
    <source>
        <dbReference type="ARBA" id="ARBA00022618"/>
    </source>
</evidence>
<reference evidence="8" key="2">
    <citation type="submission" date="2015-03" db="UniProtKB">
        <authorList>
            <consortium name="EnsemblPlants"/>
        </authorList>
    </citation>
    <scope>IDENTIFICATION</scope>
</reference>
<protein>
    <submittedName>
        <fullName evidence="8">Uncharacterized protein</fullName>
    </submittedName>
</protein>
<dbReference type="InterPro" id="IPR004367">
    <property type="entry name" value="Cyclin_C-dom"/>
</dbReference>
<accession>A0A0D3GE93</accession>
<sequence length="358" mass="39998">MAPSIDFAASILLCAEDNTAILDLGEESEEISWVVGVDASLGDLSMDFPLQSDDCIEALLGREEQQHIPMEGYLQRLLLQPDGLDLVAVRSDAIDWIWKVHELYKFGPLTAVLSVNYLDRFLSVFDLPQEEACMTQLLAVASLSLAAKMEETVVPHPLDLQVCDAKYVFETRTIKRMELAVLNALKWRMQAVTACSFIDYYLHKFNDDDTPSTSALSRSVDLILSTCKVAEFLVFRPSEIAASVALVALEEHETSMFERVATCYKNLKKERVLRCYEMIQDKIIMRNIMRQSAGSVFSIPKSPIGVLDAAACISQQSEDTFVGSPATNYESSAHPLDPFSSSPLLSFQEEQEKVKNIF</sequence>
<dbReference type="SUPFAM" id="SSF47954">
    <property type="entry name" value="Cyclin-like"/>
    <property type="match status" value="1"/>
</dbReference>
<dbReference type="FunFam" id="1.10.472.10:FF:000034">
    <property type="entry name" value="D2/4-type cyclin"/>
    <property type="match status" value="1"/>
</dbReference>
<dbReference type="InterPro" id="IPR048258">
    <property type="entry name" value="Cyclins_cyclin-box"/>
</dbReference>
<dbReference type="CDD" id="cd20543">
    <property type="entry name" value="CYCLIN_AtCycD-like_rpt1"/>
    <property type="match status" value="1"/>
</dbReference>
<evidence type="ECO:0000259" key="6">
    <source>
        <dbReference type="SMART" id="SM00385"/>
    </source>
</evidence>
<evidence type="ECO:0000313" key="8">
    <source>
        <dbReference type="EnsemblPlants" id="OBART06G07470.1"/>
    </source>
</evidence>
<dbReference type="CDD" id="cd20544">
    <property type="entry name" value="CYCLIN_AtCycD-like_rpt2"/>
    <property type="match status" value="1"/>
</dbReference>
<dbReference type="Proteomes" id="UP000026960">
    <property type="component" value="Chromosome 6"/>
</dbReference>
<evidence type="ECO:0000256" key="1">
    <source>
        <dbReference type="ARBA" id="ARBA00009065"/>
    </source>
</evidence>
<feature type="domain" description="Cyclin-like" evidence="6">
    <location>
        <begin position="196"/>
        <end position="281"/>
    </location>
</feature>
<dbReference type="PROSITE" id="PS00292">
    <property type="entry name" value="CYCLINS"/>
    <property type="match status" value="1"/>
</dbReference>
<organism evidence="8">
    <name type="scientific">Oryza barthii</name>
    <dbReference type="NCBI Taxonomy" id="65489"/>
    <lineage>
        <taxon>Eukaryota</taxon>
        <taxon>Viridiplantae</taxon>
        <taxon>Streptophyta</taxon>
        <taxon>Embryophyta</taxon>
        <taxon>Tracheophyta</taxon>
        <taxon>Spermatophyta</taxon>
        <taxon>Magnoliopsida</taxon>
        <taxon>Liliopsida</taxon>
        <taxon>Poales</taxon>
        <taxon>Poaceae</taxon>
        <taxon>BOP clade</taxon>
        <taxon>Oryzoideae</taxon>
        <taxon>Oryzeae</taxon>
        <taxon>Oryzinae</taxon>
        <taxon>Oryza</taxon>
    </lineage>
</organism>
<feature type="domain" description="Cyclin C-terminal" evidence="7">
    <location>
        <begin position="192"/>
        <end position="316"/>
    </location>
</feature>
<reference evidence="8" key="1">
    <citation type="journal article" date="2009" name="Rice">
        <title>De Novo Next Generation Sequencing of Plant Genomes.</title>
        <authorList>
            <person name="Rounsley S."/>
            <person name="Marri P.R."/>
            <person name="Yu Y."/>
            <person name="He R."/>
            <person name="Sisneros N."/>
            <person name="Goicoechea J.L."/>
            <person name="Lee S.J."/>
            <person name="Angelova A."/>
            <person name="Kudrna D."/>
            <person name="Luo M."/>
            <person name="Affourtit J."/>
            <person name="Desany B."/>
            <person name="Knight J."/>
            <person name="Niazi F."/>
            <person name="Egholm M."/>
            <person name="Wing R.A."/>
        </authorList>
    </citation>
    <scope>NUCLEOTIDE SEQUENCE [LARGE SCALE GENOMIC DNA]</scope>
    <source>
        <strain evidence="8">cv. IRGC 105608</strain>
    </source>
</reference>
<dbReference type="SMART" id="SM01332">
    <property type="entry name" value="Cyclin_C"/>
    <property type="match status" value="1"/>
</dbReference>
<evidence type="ECO:0000259" key="7">
    <source>
        <dbReference type="SMART" id="SM01332"/>
    </source>
</evidence>
<evidence type="ECO:0000256" key="5">
    <source>
        <dbReference type="RuleBase" id="RU000383"/>
    </source>
</evidence>
<dbReference type="Pfam" id="PF00134">
    <property type="entry name" value="Cyclin_N"/>
    <property type="match status" value="1"/>
</dbReference>
<keyword evidence="9" id="KW-1185">Reference proteome</keyword>